<comment type="caution">
    <text evidence="1">The sequence shown here is derived from an EMBL/GenBank/DDBJ whole genome shotgun (WGS) entry which is preliminary data.</text>
</comment>
<dbReference type="InterPro" id="IPR012675">
    <property type="entry name" value="Beta-grasp_dom_sf"/>
</dbReference>
<organism evidence="1 2">
    <name type="scientific">Jeotgalicoccus halotolerans</name>
    <dbReference type="NCBI Taxonomy" id="157227"/>
    <lineage>
        <taxon>Bacteria</taxon>
        <taxon>Bacillati</taxon>
        <taxon>Bacillota</taxon>
        <taxon>Bacilli</taxon>
        <taxon>Bacillales</taxon>
        <taxon>Staphylococcaceae</taxon>
        <taxon>Jeotgalicoccus</taxon>
    </lineage>
</organism>
<evidence type="ECO:0000313" key="1">
    <source>
        <dbReference type="EMBL" id="REG23371.1"/>
    </source>
</evidence>
<dbReference type="Proteomes" id="UP000257076">
    <property type="component" value="Unassembled WGS sequence"/>
</dbReference>
<sequence length="66" mass="7516">MQCIVNGELHYFETDITIATLLDRLDVDDNRIVVEHNGELIKKSVFKQQAVKNNDRLELLEFVGGG</sequence>
<dbReference type="Gene3D" id="3.10.20.30">
    <property type="match status" value="1"/>
</dbReference>
<dbReference type="InterPro" id="IPR003749">
    <property type="entry name" value="ThiS/MoaD-like"/>
</dbReference>
<accession>A0A3E0AUL1</accession>
<keyword evidence="2" id="KW-1185">Reference proteome</keyword>
<dbReference type="OrthoDB" id="9798559at2"/>
<gene>
    <name evidence="1" type="ORF">DFR63_1738</name>
</gene>
<dbReference type="InterPro" id="IPR010035">
    <property type="entry name" value="Thi_S"/>
</dbReference>
<proteinExistence type="predicted"/>
<dbReference type="PANTHER" id="PTHR34472:SF1">
    <property type="entry name" value="SULFUR CARRIER PROTEIN THIS"/>
    <property type="match status" value="1"/>
</dbReference>
<protein>
    <submittedName>
        <fullName evidence="1">Sulfur carrier protein</fullName>
    </submittedName>
</protein>
<dbReference type="EMBL" id="QUMW01000013">
    <property type="protein sequence ID" value="REG23371.1"/>
    <property type="molecule type" value="Genomic_DNA"/>
</dbReference>
<dbReference type="SUPFAM" id="SSF54285">
    <property type="entry name" value="MoaD/ThiS"/>
    <property type="match status" value="1"/>
</dbReference>
<dbReference type="PANTHER" id="PTHR34472">
    <property type="entry name" value="SULFUR CARRIER PROTEIN THIS"/>
    <property type="match status" value="1"/>
</dbReference>
<dbReference type="AlphaFoldDB" id="A0A3E0AUL1"/>
<dbReference type="RefSeq" id="WP_115885532.1">
    <property type="nucleotide sequence ID" value="NZ_CBCSHX010000004.1"/>
</dbReference>
<reference evidence="1 2" key="1">
    <citation type="submission" date="2018-08" db="EMBL/GenBank/DDBJ databases">
        <title>Genomic Encyclopedia of Type Strains, Phase IV (KMG-IV): sequencing the most valuable type-strain genomes for metagenomic binning, comparative biology and taxonomic classification.</title>
        <authorList>
            <person name="Goeker M."/>
        </authorList>
    </citation>
    <scope>NUCLEOTIDE SEQUENCE [LARGE SCALE GENOMIC DNA]</scope>
    <source>
        <strain evidence="1 2">DSM 17274</strain>
    </source>
</reference>
<dbReference type="CDD" id="cd00565">
    <property type="entry name" value="Ubl_ThiS"/>
    <property type="match status" value="1"/>
</dbReference>
<name>A0A3E0AUL1_9STAP</name>
<evidence type="ECO:0000313" key="2">
    <source>
        <dbReference type="Proteomes" id="UP000257076"/>
    </source>
</evidence>
<dbReference type="Pfam" id="PF02597">
    <property type="entry name" value="ThiS"/>
    <property type="match status" value="1"/>
</dbReference>
<dbReference type="InterPro" id="IPR016155">
    <property type="entry name" value="Mopterin_synth/thiamin_S_b"/>
</dbReference>
<dbReference type="NCBIfam" id="TIGR01683">
    <property type="entry name" value="thiS"/>
    <property type="match status" value="1"/>
</dbReference>